<dbReference type="InterPro" id="IPR037470">
    <property type="entry name" value="IVY1"/>
</dbReference>
<protein>
    <recommendedName>
        <fullName evidence="4">Protein IVY1</fullName>
    </recommendedName>
</protein>
<keyword evidence="3" id="KW-1185">Reference proteome</keyword>
<dbReference type="PANTHER" id="PTHR38407">
    <property type="entry name" value="PROTEIN IVY1"/>
    <property type="match status" value="1"/>
</dbReference>
<name>H2AVM0_KAZAF</name>
<dbReference type="Proteomes" id="UP000005220">
    <property type="component" value="Chromosome 5"/>
</dbReference>
<dbReference type="GeneID" id="13883157"/>
<dbReference type="RefSeq" id="XP_003957555.1">
    <property type="nucleotide sequence ID" value="XM_003957506.1"/>
</dbReference>
<dbReference type="GO" id="GO:0042144">
    <property type="term" value="P:vacuole fusion, non-autophagic"/>
    <property type="evidence" value="ECO:0007669"/>
    <property type="project" value="EnsemblFungi"/>
</dbReference>
<feature type="region of interest" description="Disordered" evidence="1">
    <location>
        <begin position="289"/>
        <end position="392"/>
    </location>
</feature>
<evidence type="ECO:0000313" key="2">
    <source>
        <dbReference type="EMBL" id="CCF58420.1"/>
    </source>
</evidence>
<organism evidence="2 3">
    <name type="scientific">Kazachstania africana (strain ATCC 22294 / BCRC 22015 / CBS 2517 / CECT 1963 / NBRC 1671 / NRRL Y-8276)</name>
    <name type="common">Yeast</name>
    <name type="synonym">Kluyveromyces africanus</name>
    <dbReference type="NCBI Taxonomy" id="1071382"/>
    <lineage>
        <taxon>Eukaryota</taxon>
        <taxon>Fungi</taxon>
        <taxon>Dikarya</taxon>
        <taxon>Ascomycota</taxon>
        <taxon>Saccharomycotina</taxon>
        <taxon>Saccharomycetes</taxon>
        <taxon>Saccharomycetales</taxon>
        <taxon>Saccharomycetaceae</taxon>
        <taxon>Kazachstania</taxon>
    </lineage>
</organism>
<dbReference type="PANTHER" id="PTHR38407:SF1">
    <property type="entry name" value="PROTEIN IVY1"/>
    <property type="match status" value="1"/>
</dbReference>
<proteinExistence type="predicted"/>
<feature type="compositionally biased region" description="Polar residues" evidence="1">
    <location>
        <begin position="306"/>
        <end position="336"/>
    </location>
</feature>
<dbReference type="OrthoDB" id="5594612at2759"/>
<evidence type="ECO:0000313" key="3">
    <source>
        <dbReference type="Proteomes" id="UP000005220"/>
    </source>
</evidence>
<dbReference type="GO" id="GO:0005543">
    <property type="term" value="F:phospholipid binding"/>
    <property type="evidence" value="ECO:0007669"/>
    <property type="project" value="EnsemblFungi"/>
</dbReference>
<dbReference type="STRING" id="1071382.H2AVM0"/>
<dbReference type="GO" id="GO:0042802">
    <property type="term" value="F:identical protein binding"/>
    <property type="evidence" value="ECO:0007669"/>
    <property type="project" value="EnsemblFungi"/>
</dbReference>
<dbReference type="AlphaFoldDB" id="H2AVM0"/>
<gene>
    <name evidence="2" type="primary">KAFR0E02680</name>
    <name evidence="2" type="ORF">KAFR_0E02680</name>
</gene>
<evidence type="ECO:0000256" key="1">
    <source>
        <dbReference type="SAM" id="MobiDB-lite"/>
    </source>
</evidence>
<dbReference type="eggNOG" id="ENOG502QTA6">
    <property type="taxonomic scope" value="Eukaryota"/>
</dbReference>
<dbReference type="KEGG" id="kaf:KAFR_0E02680"/>
<accession>H2AVM0</accession>
<dbReference type="GO" id="GO:0045121">
    <property type="term" value="C:membrane raft"/>
    <property type="evidence" value="ECO:0007669"/>
    <property type="project" value="EnsemblFungi"/>
</dbReference>
<sequence length="392" mass="43764">MSSNLPTPERLPPHLSEFSSIVNNTQLEISTNGTPKTVSNVDVTTPFQRLSVSQNSRRPSSINSVGSSIADLETLITQKDVKSTKETLKNLAQASARYHKSLTENSQDSGDIAHLLEKLAKLKGCNDDTSMKLLSSSGLFHLISNHQLILAKIIKDTLVNNNILSEFDEDSKKLYSEFKLKNKQENANLKRRERVNSKLLKKHDKNLVSYRDSLNSLQDQLNVIETLRFNFFKDSYDLVDRTSAHVLKNFADVSMAQIELFENIARKGWSGGGLDDLLIGADDMFSKSAVGEDEQGDERNEDEAECSTNITTGSVPTMKSNVSNFRKDSVPTSTSSNDNDNTNEEQEEEEGENEEDDIYNNSFSLPLTHGDEPYNENTNPDELDSIDKSSNL</sequence>
<reference evidence="2 3" key="1">
    <citation type="journal article" date="2011" name="Proc. Natl. Acad. Sci. U.S.A.">
        <title>Evolutionary erosion of yeast sex chromosomes by mating-type switching accidents.</title>
        <authorList>
            <person name="Gordon J.L."/>
            <person name="Armisen D."/>
            <person name="Proux-Wera E."/>
            <person name="Oheigeartaigh S.S."/>
            <person name="Byrne K.P."/>
            <person name="Wolfe K.H."/>
        </authorList>
    </citation>
    <scope>NUCLEOTIDE SEQUENCE [LARGE SCALE GENOMIC DNA]</scope>
    <source>
        <strain evidence="3">ATCC 22294 / BCRC 22015 / CBS 2517 / CECT 1963 / NBRC 1671 / NRRL Y-8276</strain>
    </source>
</reference>
<dbReference type="InParanoid" id="H2AVM0"/>
<feature type="compositionally biased region" description="Acidic residues" evidence="1">
    <location>
        <begin position="291"/>
        <end position="305"/>
    </location>
</feature>
<dbReference type="HOGENOM" id="CLU_034174_1_0_1"/>
<dbReference type="GO" id="GO:0000329">
    <property type="term" value="C:fungal-type vacuole membrane"/>
    <property type="evidence" value="ECO:0007669"/>
    <property type="project" value="EnsemblFungi"/>
</dbReference>
<feature type="compositionally biased region" description="Acidic residues" evidence="1">
    <location>
        <begin position="341"/>
        <end position="358"/>
    </location>
</feature>
<evidence type="ECO:0008006" key="4">
    <source>
        <dbReference type="Google" id="ProtNLM"/>
    </source>
</evidence>
<dbReference type="FunCoup" id="H2AVM0">
    <property type="interactions" value="61"/>
</dbReference>
<dbReference type="EMBL" id="HE650825">
    <property type="protein sequence ID" value="CCF58420.1"/>
    <property type="molecule type" value="Genomic_DNA"/>
</dbReference>